<protein>
    <submittedName>
        <fullName evidence="2">Small molecule diffusion facilitator (Permease)</fullName>
    </submittedName>
</protein>
<organism evidence="2">
    <name type="scientific">uncultured Rubrobacteraceae bacterium</name>
    <dbReference type="NCBI Taxonomy" id="349277"/>
    <lineage>
        <taxon>Bacteria</taxon>
        <taxon>Bacillati</taxon>
        <taxon>Actinomycetota</taxon>
        <taxon>Rubrobacteria</taxon>
        <taxon>Rubrobacterales</taxon>
        <taxon>Rubrobacteraceae</taxon>
        <taxon>environmental samples</taxon>
    </lineage>
</organism>
<sequence length="477" mass="51730">AGGRAGAGPPGGAPVVAQGPLPGAHLGARGRDRARRGVHGVELHRREGRDVRFAHSRVGGRAAVHLARHDQLRDHVDHTGGGRPVRPSQAHHRPAHGLQRGPVPHDGLHHARGGQRQRSQLPAHRALGAAGQLARVERLPVRHARHRGSRLFELPGRFHEPLDQLRHNRVRVPDHHRALHRHPGLEPRGEHVPRRADRRGRQRASLRLDRGHSRLPVRHVVLPRDRGHRAGCGRMPVRLEVDPAREHGGDRDAHHRGDPDLVRGGGPLALAVPRHRHHAALRRGPGGRQRRAGSAAAVGHPVRHARLGQRVHQRRLEGVVLDGARPLPAGVVRRGAPPLQDPLQGDSLPDTRRHRLRHPAGAAQQPDAALHGHHVLDPLRLAGVQLYGPELFQVQEAVAARVRAPGLRAALPPPAGPGAGDPRGAGLLRDLPGVRHGVALHPGVLFPGLDLVRRAPVQVRQARRAVHGTPAPAQRLL</sequence>
<feature type="region of interest" description="Disordered" evidence="1">
    <location>
        <begin position="331"/>
        <end position="353"/>
    </location>
</feature>
<feature type="compositionally biased region" description="Low complexity" evidence="1">
    <location>
        <begin position="13"/>
        <end position="27"/>
    </location>
</feature>
<feature type="non-terminal residue" evidence="2">
    <location>
        <position position="477"/>
    </location>
</feature>
<feature type="region of interest" description="Disordered" evidence="1">
    <location>
        <begin position="280"/>
        <end position="300"/>
    </location>
</feature>
<proteinExistence type="predicted"/>
<accession>A0A6J4RBC6</accession>
<gene>
    <name evidence="2" type="ORF">AVDCRST_MAG02-2648</name>
</gene>
<feature type="compositionally biased region" description="Basic and acidic residues" evidence="1">
    <location>
        <begin position="183"/>
        <end position="195"/>
    </location>
</feature>
<dbReference type="AlphaFoldDB" id="A0A6J4RBC6"/>
<name>A0A6J4RBC6_9ACTN</name>
<feature type="compositionally biased region" description="Gly residues" evidence="1">
    <location>
        <begin position="1"/>
        <end position="10"/>
    </location>
</feature>
<feature type="non-terminal residue" evidence="2">
    <location>
        <position position="1"/>
    </location>
</feature>
<reference evidence="2" key="1">
    <citation type="submission" date="2020-02" db="EMBL/GenBank/DDBJ databases">
        <authorList>
            <person name="Meier V. D."/>
        </authorList>
    </citation>
    <scope>NUCLEOTIDE SEQUENCE</scope>
    <source>
        <strain evidence="2">AVDCRST_MAG02</strain>
    </source>
</reference>
<dbReference type="EMBL" id="CADCVH010000084">
    <property type="protein sequence ID" value="CAA9462854.1"/>
    <property type="molecule type" value="Genomic_DNA"/>
</dbReference>
<feature type="region of interest" description="Disordered" evidence="1">
    <location>
        <begin position="179"/>
        <end position="204"/>
    </location>
</feature>
<feature type="region of interest" description="Disordered" evidence="1">
    <location>
        <begin position="69"/>
        <end position="121"/>
    </location>
</feature>
<evidence type="ECO:0000256" key="1">
    <source>
        <dbReference type="SAM" id="MobiDB-lite"/>
    </source>
</evidence>
<evidence type="ECO:0000313" key="2">
    <source>
        <dbReference type="EMBL" id="CAA9462854.1"/>
    </source>
</evidence>
<feature type="compositionally biased region" description="Basic and acidic residues" evidence="1">
    <location>
        <begin position="69"/>
        <end position="80"/>
    </location>
</feature>
<feature type="region of interest" description="Disordered" evidence="1">
    <location>
        <begin position="1"/>
        <end position="36"/>
    </location>
</feature>